<accession>A0A1R1MJD5</accession>
<dbReference type="RefSeq" id="WP_076713544.1">
    <property type="nucleotide sequence ID" value="NZ_MOEN01000037.1"/>
</dbReference>
<dbReference type="EMBL" id="MOEN01000037">
    <property type="protein sequence ID" value="OMH39932.1"/>
    <property type="molecule type" value="Genomic_DNA"/>
</dbReference>
<comment type="caution">
    <text evidence="1">The sequence shown here is derived from an EMBL/GenBank/DDBJ whole genome shotgun (WGS) entry which is preliminary data.</text>
</comment>
<keyword evidence="2" id="KW-1185">Reference proteome</keyword>
<organism evidence="1 2">
    <name type="scientific">Desulfurobacterium indicum</name>
    <dbReference type="NCBI Taxonomy" id="1914305"/>
    <lineage>
        <taxon>Bacteria</taxon>
        <taxon>Pseudomonadati</taxon>
        <taxon>Aquificota</taxon>
        <taxon>Aquificia</taxon>
        <taxon>Desulfurobacteriales</taxon>
        <taxon>Desulfurobacteriaceae</taxon>
        <taxon>Desulfurobacterium</taxon>
    </lineage>
</organism>
<dbReference type="Proteomes" id="UP000187408">
    <property type="component" value="Unassembled WGS sequence"/>
</dbReference>
<dbReference type="STRING" id="1914305.BLW93_07860"/>
<gene>
    <name evidence="1" type="ORF">BLW93_07860</name>
</gene>
<dbReference type="AlphaFoldDB" id="A0A1R1MJD5"/>
<evidence type="ECO:0000313" key="2">
    <source>
        <dbReference type="Proteomes" id="UP000187408"/>
    </source>
</evidence>
<proteinExistence type="predicted"/>
<sequence>MEWVRTERGYLINPGAVESIGIGKKEVTKYVPTKRQFPETINEYVYVVRVRTVSGTTYDVSTHTLKEEAQSIMEEIYEKLKEVSCERL</sequence>
<name>A0A1R1MJD5_9BACT</name>
<reference evidence="1 2" key="1">
    <citation type="submission" date="2016-10" db="EMBL/GenBank/DDBJ databases">
        <title>Genome sequence of a sulfur-reducing bacterium Desulfurobacterium indicum K6013.</title>
        <authorList>
            <person name="Cao J."/>
            <person name="Shao Z."/>
            <person name="Alain K."/>
            <person name="Jebbar M."/>
        </authorList>
    </citation>
    <scope>NUCLEOTIDE SEQUENCE [LARGE SCALE GENOMIC DNA]</scope>
    <source>
        <strain evidence="1 2">K6013</strain>
    </source>
</reference>
<protein>
    <submittedName>
        <fullName evidence="1">Uncharacterized protein</fullName>
    </submittedName>
</protein>
<evidence type="ECO:0000313" key="1">
    <source>
        <dbReference type="EMBL" id="OMH39932.1"/>
    </source>
</evidence>